<dbReference type="SUPFAM" id="SSF52980">
    <property type="entry name" value="Restriction endonuclease-like"/>
    <property type="match status" value="1"/>
</dbReference>
<keyword evidence="3" id="KW-0378">Hydrolase</keyword>
<accession>A0A560B1I3</accession>
<dbReference type="Gene3D" id="3.40.1350.10">
    <property type="match status" value="1"/>
</dbReference>
<name>A0A560B1I3_AZOBR</name>
<dbReference type="InterPro" id="IPR014833">
    <property type="entry name" value="TnsA_N"/>
</dbReference>
<comment type="caution">
    <text evidence="3">The sequence shown here is derived from an EMBL/GenBank/DDBJ whole genome shotgun (WGS) entry which is preliminary data.</text>
</comment>
<dbReference type="Pfam" id="PF08722">
    <property type="entry name" value="Tn7_TnsA-like_N"/>
    <property type="match status" value="1"/>
</dbReference>
<dbReference type="Gene3D" id="1.10.10.10">
    <property type="entry name" value="Winged helix-like DNA-binding domain superfamily/Winged helix DNA-binding domain"/>
    <property type="match status" value="1"/>
</dbReference>
<feature type="domain" description="TnsA endonuclease N-terminal" evidence="2">
    <location>
        <begin position="74"/>
        <end position="168"/>
    </location>
</feature>
<dbReference type="InterPro" id="IPR011335">
    <property type="entry name" value="Restrct_endonuc-II-like"/>
</dbReference>
<keyword evidence="3" id="KW-0540">Nuclease</keyword>
<protein>
    <submittedName>
        <fullName evidence="3">TnsA endonuclease-like protein</fullName>
    </submittedName>
</protein>
<proteinExistence type="predicted"/>
<dbReference type="InterPro" id="IPR036388">
    <property type="entry name" value="WH-like_DNA-bd_sf"/>
</dbReference>
<evidence type="ECO:0000313" key="4">
    <source>
        <dbReference type="Proteomes" id="UP000316083"/>
    </source>
</evidence>
<evidence type="ECO:0000313" key="3">
    <source>
        <dbReference type="EMBL" id="TWA66471.1"/>
    </source>
</evidence>
<evidence type="ECO:0000259" key="1">
    <source>
        <dbReference type="Pfam" id="PF08721"/>
    </source>
</evidence>
<organism evidence="3 4">
    <name type="scientific">Azospirillum brasilense</name>
    <dbReference type="NCBI Taxonomy" id="192"/>
    <lineage>
        <taxon>Bacteria</taxon>
        <taxon>Pseudomonadati</taxon>
        <taxon>Pseudomonadota</taxon>
        <taxon>Alphaproteobacteria</taxon>
        <taxon>Rhodospirillales</taxon>
        <taxon>Azospirillaceae</taxon>
        <taxon>Azospirillum</taxon>
    </lineage>
</organism>
<dbReference type="RefSeq" id="WP_145677927.1">
    <property type="nucleotide sequence ID" value="NZ_VITF01000008.1"/>
</dbReference>
<dbReference type="InterPro" id="IPR011856">
    <property type="entry name" value="tRNA_endonuc-like_dom_sf"/>
</dbReference>
<dbReference type="InterPro" id="IPR014832">
    <property type="entry name" value="TnsA_C"/>
</dbReference>
<dbReference type="Proteomes" id="UP000316083">
    <property type="component" value="Unassembled WGS sequence"/>
</dbReference>
<evidence type="ECO:0000259" key="2">
    <source>
        <dbReference type="Pfam" id="PF08722"/>
    </source>
</evidence>
<gene>
    <name evidence="3" type="ORF">FBZ82_108136</name>
</gene>
<dbReference type="EMBL" id="VITF01000008">
    <property type="protein sequence ID" value="TWA66471.1"/>
    <property type="molecule type" value="Genomic_DNA"/>
</dbReference>
<keyword evidence="3" id="KW-0255">Endonuclease</keyword>
<dbReference type="GO" id="GO:0003676">
    <property type="term" value="F:nucleic acid binding"/>
    <property type="evidence" value="ECO:0007669"/>
    <property type="project" value="InterPro"/>
</dbReference>
<feature type="domain" description="TnsA endonuclease C-terminal" evidence="1">
    <location>
        <begin position="170"/>
        <end position="254"/>
    </location>
</feature>
<dbReference type="CDD" id="cd22362">
    <property type="entry name" value="TnsA_endonuclease-like"/>
    <property type="match status" value="1"/>
</dbReference>
<sequence>MARRRYAFDEDKIALFHKEGRGKGRGADYKPWLTVQDVPSSGRTHRLRGLKTGRQHHLLSDIEWRFFLLFDWADDVEDIREQFPLDRATTRRIADEMGVRHPTGSATKVHVVMTTDLVVDVVRDGRLVTLARTVKPSAELAKPRILEKLEIERRYWAEQRIGWGILTEKEVPMSVATSILWVHSYGYLDNLSQPYPGYYEEKATLIRRELPSWPGQLPLGRFCTEMDNQLGMERGVALFLVRYLLATKDIRCDMAQPLDDSVPLHRFEAAPIQRTRTAG</sequence>
<dbReference type="GO" id="GO:0004519">
    <property type="term" value="F:endonuclease activity"/>
    <property type="evidence" value="ECO:0007669"/>
    <property type="project" value="UniProtKB-KW"/>
</dbReference>
<dbReference type="Pfam" id="PF08721">
    <property type="entry name" value="Tn7_Tnp_TnsA_C"/>
    <property type="match status" value="1"/>
</dbReference>
<reference evidence="3 4" key="1">
    <citation type="submission" date="2019-06" db="EMBL/GenBank/DDBJ databases">
        <title>Genomic Encyclopedia of Type Strains, Phase IV (KMG-V): Genome sequencing to study the core and pangenomes of soil and plant-associated prokaryotes.</title>
        <authorList>
            <person name="Whitman W."/>
        </authorList>
    </citation>
    <scope>NUCLEOTIDE SEQUENCE [LARGE SCALE GENOMIC DNA]</scope>
    <source>
        <strain evidence="3 4">BR 11796</strain>
    </source>
</reference>
<dbReference type="AlphaFoldDB" id="A0A560B1I3"/>